<evidence type="ECO:0000256" key="4">
    <source>
        <dbReference type="ARBA" id="ARBA00022989"/>
    </source>
</evidence>
<protein>
    <submittedName>
        <fullName evidence="8">Uncharacterized protein LOC8272094</fullName>
    </submittedName>
</protein>
<evidence type="ECO:0000256" key="3">
    <source>
        <dbReference type="ARBA" id="ARBA00022729"/>
    </source>
</evidence>
<keyword evidence="2 6" id="KW-0812">Transmembrane</keyword>
<keyword evidence="5 6" id="KW-0472">Membrane</keyword>
<dbReference type="Pfam" id="PF09451">
    <property type="entry name" value="ATG27"/>
    <property type="match status" value="1"/>
</dbReference>
<feature type="transmembrane region" description="Helical" evidence="6">
    <location>
        <begin position="211"/>
        <end position="235"/>
    </location>
</feature>
<dbReference type="EMBL" id="GGEC01027963">
    <property type="protein sequence ID" value="MBX08447.1"/>
    <property type="molecule type" value="Transcribed_RNA"/>
</dbReference>
<accession>A0A2P2KS06</accession>
<dbReference type="PANTHER" id="PTHR15071:SF0">
    <property type="entry name" value="MANNOSE 6-PHOSPHATE RECEPTOR-LIKE PROTEIN 1"/>
    <property type="match status" value="1"/>
</dbReference>
<comment type="subcellular location">
    <subcellularLocation>
        <location evidence="1">Membrane</location>
        <topology evidence="1">Single-pass membrane protein</topology>
    </subcellularLocation>
</comment>
<dbReference type="AlphaFoldDB" id="A0A2P2KS06"/>
<dbReference type="GO" id="GO:0000139">
    <property type="term" value="C:Golgi membrane"/>
    <property type="evidence" value="ECO:0007669"/>
    <property type="project" value="UniProtKB-SubCell"/>
</dbReference>
<evidence type="ECO:0000256" key="5">
    <source>
        <dbReference type="ARBA" id="ARBA00023136"/>
    </source>
</evidence>
<sequence length="288" mass="31622">MILGIIGINAWKSVALVLWITIAGRVGCLHNHSESRVCELSYFDGEKVYSFSLASPRPKYPHGVLSEDGFYKVAANGTVVWFQLCGGMIFNYNPPRCFDCPDCGGLSRCGLECSALVANNIGGYDVCTTIGYDSSTSINIIDHHNPNKGVIVKMTREAPKHNCSLSVTVICNSNGVNGPHSLEKIGNCDYAAVLKHPSGCAISVSNHNKGWGWFGTLMIIMLCLFGGYLLVGVVYRYFFLQIRGLDIIPNLDFWARLPQRIQSSFASLMRKLRGPTAGYRSSYSPVNF</sequence>
<evidence type="ECO:0000256" key="1">
    <source>
        <dbReference type="ARBA" id="ARBA00004167"/>
    </source>
</evidence>
<evidence type="ECO:0000256" key="2">
    <source>
        <dbReference type="ARBA" id="ARBA00022692"/>
    </source>
</evidence>
<evidence type="ECO:0000256" key="6">
    <source>
        <dbReference type="SAM" id="Phobius"/>
    </source>
</evidence>
<dbReference type="InterPro" id="IPR018939">
    <property type="entry name" value="Autophagy-rel_prot_27"/>
</dbReference>
<name>A0A2P2KS06_RHIMU</name>
<dbReference type="PANTHER" id="PTHR15071">
    <property type="entry name" value="MANNOSE-6-PHOSPHATE RECEPTOR FAMILY MEMBER"/>
    <property type="match status" value="1"/>
</dbReference>
<keyword evidence="3 7" id="KW-0732">Signal</keyword>
<feature type="signal peptide" evidence="7">
    <location>
        <begin position="1"/>
        <end position="28"/>
    </location>
</feature>
<proteinExistence type="predicted"/>
<reference evidence="8" key="1">
    <citation type="submission" date="2018-02" db="EMBL/GenBank/DDBJ databases">
        <title>Rhizophora mucronata_Transcriptome.</title>
        <authorList>
            <person name="Meera S.P."/>
            <person name="Sreeshan A."/>
            <person name="Augustine A."/>
        </authorList>
    </citation>
    <scope>NUCLEOTIDE SEQUENCE</scope>
    <source>
        <tissue evidence="8">Leaf</tissue>
    </source>
</reference>
<evidence type="ECO:0000313" key="8">
    <source>
        <dbReference type="EMBL" id="MBX08447.1"/>
    </source>
</evidence>
<organism evidence="8">
    <name type="scientific">Rhizophora mucronata</name>
    <name type="common">Asiatic mangrove</name>
    <dbReference type="NCBI Taxonomy" id="61149"/>
    <lineage>
        <taxon>Eukaryota</taxon>
        <taxon>Viridiplantae</taxon>
        <taxon>Streptophyta</taxon>
        <taxon>Embryophyta</taxon>
        <taxon>Tracheophyta</taxon>
        <taxon>Spermatophyta</taxon>
        <taxon>Magnoliopsida</taxon>
        <taxon>eudicotyledons</taxon>
        <taxon>Gunneridae</taxon>
        <taxon>Pentapetalae</taxon>
        <taxon>rosids</taxon>
        <taxon>fabids</taxon>
        <taxon>Malpighiales</taxon>
        <taxon>Rhizophoraceae</taxon>
        <taxon>Rhizophora</taxon>
    </lineage>
</organism>
<feature type="chain" id="PRO_5015120541" evidence="7">
    <location>
        <begin position="29"/>
        <end position="288"/>
    </location>
</feature>
<keyword evidence="4 6" id="KW-1133">Transmembrane helix</keyword>
<evidence type="ECO:0000256" key="7">
    <source>
        <dbReference type="SAM" id="SignalP"/>
    </source>
</evidence>